<evidence type="ECO:0000256" key="4">
    <source>
        <dbReference type="ARBA" id="ARBA00041402"/>
    </source>
</evidence>
<feature type="coiled-coil region" evidence="5">
    <location>
        <begin position="152"/>
        <end position="266"/>
    </location>
</feature>
<evidence type="ECO:0000256" key="3">
    <source>
        <dbReference type="ARBA" id="ARBA00041189"/>
    </source>
</evidence>
<dbReference type="PANTHER" id="PTHR16650:SF9">
    <property type="entry name" value="LEBERCILIN-LIKE PROTEIN"/>
    <property type="match status" value="1"/>
</dbReference>
<feature type="domain" description="Lebercilin" evidence="7">
    <location>
        <begin position="149"/>
        <end position="339"/>
    </location>
</feature>
<dbReference type="InterPro" id="IPR028933">
    <property type="entry name" value="Lebercilin_dom"/>
</dbReference>
<feature type="compositionally biased region" description="Acidic residues" evidence="6">
    <location>
        <begin position="442"/>
        <end position="456"/>
    </location>
</feature>
<dbReference type="Proteomes" id="UP001369086">
    <property type="component" value="Unassembled WGS sequence"/>
</dbReference>
<comment type="similarity">
    <text evidence="1">Belongs to the LCA5 family.</text>
</comment>
<evidence type="ECO:0000256" key="1">
    <source>
        <dbReference type="ARBA" id="ARBA00010229"/>
    </source>
</evidence>
<proteinExistence type="inferred from homology"/>
<keyword evidence="2 5" id="KW-0175">Coiled coil</keyword>
<accession>A0ABR0ZNF3</accession>
<dbReference type="EMBL" id="JAHFZB010000008">
    <property type="protein sequence ID" value="KAK6486366.1"/>
    <property type="molecule type" value="Genomic_DNA"/>
</dbReference>
<feature type="compositionally biased region" description="Basic and acidic residues" evidence="6">
    <location>
        <begin position="462"/>
        <end position="505"/>
    </location>
</feature>
<feature type="compositionally biased region" description="Low complexity" evidence="6">
    <location>
        <begin position="41"/>
        <end position="65"/>
    </location>
</feature>
<feature type="region of interest" description="Disordered" evidence="6">
    <location>
        <begin position="1"/>
        <end position="120"/>
    </location>
</feature>
<gene>
    <name evidence="8" type="ORF">HHUSO_G9941</name>
</gene>
<feature type="compositionally biased region" description="Basic and acidic residues" evidence="6">
    <location>
        <begin position="419"/>
        <end position="441"/>
    </location>
</feature>
<evidence type="ECO:0000259" key="7">
    <source>
        <dbReference type="Pfam" id="PF15619"/>
    </source>
</evidence>
<evidence type="ECO:0000256" key="2">
    <source>
        <dbReference type="ARBA" id="ARBA00023054"/>
    </source>
</evidence>
<dbReference type="InterPro" id="IPR026188">
    <property type="entry name" value="Lebercilin-like"/>
</dbReference>
<comment type="caution">
    <text evidence="8">The sequence shown here is derived from an EMBL/GenBank/DDBJ whole genome shotgun (WGS) entry which is preliminary data.</text>
</comment>
<evidence type="ECO:0000313" key="9">
    <source>
        <dbReference type="Proteomes" id="UP001369086"/>
    </source>
</evidence>
<evidence type="ECO:0000256" key="6">
    <source>
        <dbReference type="SAM" id="MobiDB-lite"/>
    </source>
</evidence>
<feature type="region of interest" description="Disordered" evidence="6">
    <location>
        <begin position="553"/>
        <end position="578"/>
    </location>
</feature>
<reference evidence="8 9" key="1">
    <citation type="submission" date="2021-05" db="EMBL/GenBank/DDBJ databases">
        <authorList>
            <person name="Zahm M."/>
            <person name="Klopp C."/>
            <person name="Cabau C."/>
            <person name="Kuhl H."/>
            <person name="Suciu R."/>
            <person name="Ciorpac M."/>
            <person name="Holostenco D."/>
            <person name="Gessner J."/>
            <person name="Wuertz S."/>
            <person name="Hohne C."/>
            <person name="Stock M."/>
            <person name="Gislard M."/>
            <person name="Lluch J."/>
            <person name="Milhes M."/>
            <person name="Lampietro C."/>
            <person name="Lopez Roques C."/>
            <person name="Donnadieu C."/>
            <person name="Du K."/>
            <person name="Schartl M."/>
            <person name="Guiguen Y."/>
        </authorList>
    </citation>
    <scope>NUCLEOTIDE SEQUENCE [LARGE SCALE GENOMIC DNA]</scope>
    <source>
        <strain evidence="8">Hh-F2</strain>
        <tissue evidence="8">Blood</tissue>
    </source>
</reference>
<feature type="region of interest" description="Disordered" evidence="6">
    <location>
        <begin position="400"/>
        <end position="515"/>
    </location>
</feature>
<evidence type="ECO:0000256" key="5">
    <source>
        <dbReference type="SAM" id="Coils"/>
    </source>
</evidence>
<organism evidence="8 9">
    <name type="scientific">Huso huso</name>
    <name type="common">Beluga</name>
    <name type="synonym">Acipenser huso</name>
    <dbReference type="NCBI Taxonomy" id="61971"/>
    <lineage>
        <taxon>Eukaryota</taxon>
        <taxon>Metazoa</taxon>
        <taxon>Chordata</taxon>
        <taxon>Craniata</taxon>
        <taxon>Vertebrata</taxon>
        <taxon>Euteleostomi</taxon>
        <taxon>Actinopterygii</taxon>
        <taxon>Chondrostei</taxon>
        <taxon>Acipenseriformes</taxon>
        <taxon>Acipenseridae</taxon>
        <taxon>Huso</taxon>
    </lineage>
</organism>
<dbReference type="Pfam" id="PF15619">
    <property type="entry name" value="Lebercilin"/>
    <property type="match status" value="1"/>
</dbReference>
<keyword evidence="9" id="KW-1185">Reference proteome</keyword>
<feature type="compositionally biased region" description="Polar residues" evidence="6">
    <location>
        <begin position="562"/>
        <end position="578"/>
    </location>
</feature>
<evidence type="ECO:0000313" key="8">
    <source>
        <dbReference type="EMBL" id="KAK6486366.1"/>
    </source>
</evidence>
<name>A0ABR0ZNF3_HUSHU</name>
<dbReference type="PANTHER" id="PTHR16650">
    <property type="entry name" value="C21ORF13-RELATED"/>
    <property type="match status" value="1"/>
</dbReference>
<sequence length="695" mass="79464">MFNARSDTVVEERSPSETGSGDGVCTAYRAESCSPSRTPFSRITSYSCGSSSSSSNPSVSRDASSNPDYSESFESEHSSDRSQCSSGVTPFSARKKQNENRESLPAVKVRNKNPLRNPQKWTSYVKNNQTGSIPQISMISHKPGSGPEARILSARLHQIKKLSNDLHELQKKLNAVDLENKLLKQLQSRHAKALRKFEDSESSLPQMMARHSNEVKSLKEQLRRSQEQDHIVSHKLRASEAELLRTKDSLQRLQQLSEDKKLEEREELARKLTVLRVNTGYQEKKIQELEKKLELCNTSFTRHLAAESRKTLESRELSKFLQMQLDLLNNRIREKERELEIQYIYSNRLLKGSSKRDVLPRVRNVAKSVQTDDFFHPPLPSPCSVPDAKEEETDTVNMITNDSYQEKKSDNEQMEELQTEERLNGGDDSYRPEHDQLIPENKEEDDEDEASQEEIQEFVSLEEQKKREREDEEKHDLLLREALEMEERERKDQTQENSEMLHNEEESQNSIDELYDFPEFSDTVESSAKNNNPPIKQRRQYTFKETVQNLHHGRPAHGMTASKLSNTSWSKTPTKQASGQLECEDLGISGYEPSFSKATAVPKQNGDGLEMKGGAARSKKSSLMEELFGQRNMLHSKHVGPRVSGYSQGRNARANCNAHANPALHTKDCDFNLMKNDLLYTKTTMTQPTNRLKQK</sequence>
<protein>
    <recommendedName>
        <fullName evidence="3">Lebercilin-like protein</fullName>
    </recommendedName>
    <alternativeName>
        <fullName evidence="4">Leber congenital amaurosis 5-like protein</fullName>
    </alternativeName>
</protein>